<keyword evidence="6" id="KW-0175">Coiled coil</keyword>
<dbReference type="EMBL" id="JALLPB020000246">
    <property type="protein sequence ID" value="KAL3811645.1"/>
    <property type="molecule type" value="Genomic_DNA"/>
</dbReference>
<feature type="coiled-coil region" evidence="6">
    <location>
        <begin position="341"/>
        <end position="375"/>
    </location>
</feature>
<feature type="transmembrane region" description="Helical" evidence="7">
    <location>
        <begin position="168"/>
        <end position="190"/>
    </location>
</feature>
<evidence type="ECO:0000259" key="8">
    <source>
        <dbReference type="PROSITE" id="PS50922"/>
    </source>
</evidence>
<evidence type="ECO:0000256" key="7">
    <source>
        <dbReference type="SAM" id="Phobius"/>
    </source>
</evidence>
<dbReference type="PANTHER" id="PTHR13439:SF0">
    <property type="entry name" value="TOPOISOMERASE I DAMAGE AFFECTED PROTEIN 4"/>
    <property type="match status" value="1"/>
</dbReference>
<feature type="transmembrane region" description="Helical" evidence="7">
    <location>
        <begin position="287"/>
        <end position="310"/>
    </location>
</feature>
<keyword evidence="2 5" id="KW-0812">Transmembrane</keyword>
<dbReference type="PROSITE" id="PS50922">
    <property type="entry name" value="TLC"/>
    <property type="match status" value="1"/>
</dbReference>
<feature type="transmembrane region" description="Helical" evidence="7">
    <location>
        <begin position="66"/>
        <end position="84"/>
    </location>
</feature>
<dbReference type="InterPro" id="IPR050846">
    <property type="entry name" value="TLCD"/>
</dbReference>
<accession>A0ABD3RF64</accession>
<feature type="transmembrane region" description="Helical" evidence="7">
    <location>
        <begin position="130"/>
        <end position="148"/>
    </location>
</feature>
<dbReference type="InterPro" id="IPR006634">
    <property type="entry name" value="TLC-dom"/>
</dbReference>
<proteinExistence type="predicted"/>
<dbReference type="Pfam" id="PF03798">
    <property type="entry name" value="TRAM_LAG1_CLN8"/>
    <property type="match status" value="1"/>
</dbReference>
<dbReference type="GO" id="GO:0016020">
    <property type="term" value="C:membrane"/>
    <property type="evidence" value="ECO:0007669"/>
    <property type="project" value="UniProtKB-SubCell"/>
</dbReference>
<evidence type="ECO:0000313" key="10">
    <source>
        <dbReference type="Proteomes" id="UP001530377"/>
    </source>
</evidence>
<keyword evidence="4 5" id="KW-0472">Membrane</keyword>
<evidence type="ECO:0000256" key="2">
    <source>
        <dbReference type="ARBA" id="ARBA00022692"/>
    </source>
</evidence>
<comment type="subcellular location">
    <subcellularLocation>
        <location evidence="1">Membrane</location>
        <topology evidence="1">Multi-pass membrane protein</topology>
    </subcellularLocation>
</comment>
<protein>
    <recommendedName>
        <fullName evidence="8">TLC domain-containing protein</fullName>
    </recommendedName>
</protein>
<evidence type="ECO:0000256" key="4">
    <source>
        <dbReference type="ARBA" id="ARBA00023136"/>
    </source>
</evidence>
<organism evidence="9 10">
    <name type="scientific">Cyclostephanos tholiformis</name>
    <dbReference type="NCBI Taxonomy" id="382380"/>
    <lineage>
        <taxon>Eukaryota</taxon>
        <taxon>Sar</taxon>
        <taxon>Stramenopiles</taxon>
        <taxon>Ochrophyta</taxon>
        <taxon>Bacillariophyta</taxon>
        <taxon>Coscinodiscophyceae</taxon>
        <taxon>Thalassiosirophycidae</taxon>
        <taxon>Stephanodiscales</taxon>
        <taxon>Stephanodiscaceae</taxon>
        <taxon>Cyclostephanos</taxon>
    </lineage>
</organism>
<evidence type="ECO:0000256" key="6">
    <source>
        <dbReference type="SAM" id="Coils"/>
    </source>
</evidence>
<feature type="non-terminal residue" evidence="9">
    <location>
        <position position="1"/>
    </location>
</feature>
<feature type="domain" description="TLC" evidence="8">
    <location>
        <begin position="1"/>
        <end position="198"/>
    </location>
</feature>
<comment type="caution">
    <text evidence="9">The sequence shown here is derived from an EMBL/GenBank/DDBJ whole genome shotgun (WGS) entry which is preliminary data.</text>
</comment>
<reference evidence="9 10" key="1">
    <citation type="submission" date="2024-10" db="EMBL/GenBank/DDBJ databases">
        <title>Updated reference genomes for cyclostephanoid diatoms.</title>
        <authorList>
            <person name="Roberts W.R."/>
            <person name="Alverson A.J."/>
        </authorList>
    </citation>
    <scope>NUCLEOTIDE SEQUENCE [LARGE SCALE GENOMIC DNA]</scope>
    <source>
        <strain evidence="9 10">AJA228-03</strain>
    </source>
</reference>
<gene>
    <name evidence="9" type="ORF">ACHAXA_001402</name>
</gene>
<evidence type="ECO:0000313" key="9">
    <source>
        <dbReference type="EMBL" id="KAL3811645.1"/>
    </source>
</evidence>
<dbReference type="PANTHER" id="PTHR13439">
    <property type="entry name" value="CT120 PROTEIN"/>
    <property type="match status" value="1"/>
</dbReference>
<keyword evidence="3 7" id="KW-1133">Transmembrane helix</keyword>
<keyword evidence="10" id="KW-1185">Reference proteome</keyword>
<evidence type="ECO:0000256" key="1">
    <source>
        <dbReference type="ARBA" id="ARBA00004141"/>
    </source>
</evidence>
<evidence type="ECO:0000256" key="5">
    <source>
        <dbReference type="PROSITE-ProRule" id="PRU00205"/>
    </source>
</evidence>
<name>A0ABD3RF64_9STRA</name>
<dbReference type="Proteomes" id="UP001530377">
    <property type="component" value="Unassembled WGS sequence"/>
</dbReference>
<evidence type="ECO:0000256" key="3">
    <source>
        <dbReference type="ARBA" id="ARBA00022989"/>
    </source>
</evidence>
<dbReference type="AlphaFoldDB" id="A0ABD3RF64"/>
<sequence length="725" mass="81179">VVGTSSFIFSHGGKDDAGVDVVDPTYFDDGIFVPYGLTRLGPAVYMGIFVGYLLSDLYAAPSLGAMGYPFVVHHIAASACWTYCARYRVMQRIGCLFQFNEVSTPLMNLRQYLLTAGYGSGDMVVSMTSLAFFATFGLFRVAPLPFIARDWVREGYVAIRDEVGTGGAVVLTVFFAVNAALQCGWFYVMCRKVTGMMMMRRTRSSLVLSRLDDGARAAVVDDVNITGSKVAILRVDGEETYESEKNGTHDPRESRTLDCNQRDLSLSLHSSFSRENKRITRQLRLSLIVACAISLCSMISLLVLVAVVYANNFEYDLAVLRMDAIAYEASRDATEIYLRELDDHDIELRTVRDRLVESQDEVARLRAELRLVVNAREVKNREHEMSMRMLAMSIDDLGGNLNEYASAMDAAGSRTHELLEKNDYLSRALAELERSHDAARSREAGLIDAVEDLTRQVELASRERDELMSHIDWLDANANDASIRYDLLRRDHEEMSNVYLAPILAFVQRLQISSDRQHSIILDLTSLVNSLRVSWEVDRADSEMQASASIYAVDAVAFATGQLAIERARMYELERVEYMEVMETRLEMLEDQAVGAVVAVAEAAGRLEYERKVEEEGRWRDYTIETESILRSVRDENVVKEGRRAGDGGGSDGGIPSETSLLRAAISRRIEEGMASLRSYYHPYDYLRKGVRIVEKVAGTSDIDNGVHSRGNSGDASLCWEVHED</sequence>